<comment type="caution">
    <text evidence="2">The sequence shown here is derived from an EMBL/GenBank/DDBJ whole genome shotgun (WGS) entry which is preliminary data.</text>
</comment>
<dbReference type="Proteomes" id="UP000628775">
    <property type="component" value="Unassembled WGS sequence"/>
</dbReference>
<dbReference type="InterPro" id="IPR014202">
    <property type="entry name" value="Spore_II_R"/>
</dbReference>
<organism evidence="2 3">
    <name type="scientific">Pullulanibacillus camelliae</name>
    <dbReference type="NCBI Taxonomy" id="1707096"/>
    <lineage>
        <taxon>Bacteria</taxon>
        <taxon>Bacillati</taxon>
        <taxon>Bacillota</taxon>
        <taxon>Bacilli</taxon>
        <taxon>Bacillales</taxon>
        <taxon>Sporolactobacillaceae</taxon>
        <taxon>Pullulanibacillus</taxon>
    </lineage>
</organism>
<evidence type="ECO:0000313" key="2">
    <source>
        <dbReference type="EMBL" id="GGE28539.1"/>
    </source>
</evidence>
<dbReference type="Pfam" id="PF09551">
    <property type="entry name" value="Spore_II_R"/>
    <property type="match status" value="1"/>
</dbReference>
<dbReference type="AlphaFoldDB" id="A0A8J2YEH8"/>
<gene>
    <name evidence="2" type="ORF">GCM10011391_03890</name>
</gene>
<feature type="region of interest" description="Disordered" evidence="1">
    <location>
        <begin position="171"/>
        <end position="200"/>
    </location>
</feature>
<accession>A0A8J2YEH8</accession>
<sequence>MKRKFVLAMILTLFTLIILMQIQSHLSSAKGSADPIPEDAIRLRILANSNSAADQAVKHQIRDAVNADVRGWVQDLKSSQQAKKVIKAHLGEVRQTVAQKLNKMGLDETFTVKLGPADFPTKMYGGYVYPAGKYEALVITLGKGDGANWWCVLFPPLCFLDFSNGDAVKTDEHQQKAEKHTTQQGVKIADDGNKKSEGEKKDKPEVKFFLVDVIEDIGHFFSHLF</sequence>
<reference evidence="2" key="1">
    <citation type="journal article" date="2014" name="Int. J. Syst. Evol. Microbiol.">
        <title>Complete genome sequence of Corynebacterium casei LMG S-19264T (=DSM 44701T), isolated from a smear-ripened cheese.</title>
        <authorList>
            <consortium name="US DOE Joint Genome Institute (JGI-PGF)"/>
            <person name="Walter F."/>
            <person name="Albersmeier A."/>
            <person name="Kalinowski J."/>
            <person name="Ruckert C."/>
        </authorList>
    </citation>
    <scope>NUCLEOTIDE SEQUENCE</scope>
    <source>
        <strain evidence="2">CGMCC 1.15371</strain>
    </source>
</reference>
<evidence type="ECO:0000313" key="3">
    <source>
        <dbReference type="Proteomes" id="UP000628775"/>
    </source>
</evidence>
<proteinExistence type="predicted"/>
<evidence type="ECO:0008006" key="4">
    <source>
        <dbReference type="Google" id="ProtNLM"/>
    </source>
</evidence>
<feature type="compositionally biased region" description="Basic and acidic residues" evidence="1">
    <location>
        <begin position="171"/>
        <end position="181"/>
    </location>
</feature>
<keyword evidence="3" id="KW-1185">Reference proteome</keyword>
<reference evidence="2" key="2">
    <citation type="submission" date="2020-09" db="EMBL/GenBank/DDBJ databases">
        <authorList>
            <person name="Sun Q."/>
            <person name="Zhou Y."/>
        </authorList>
    </citation>
    <scope>NUCLEOTIDE SEQUENCE</scope>
    <source>
        <strain evidence="2">CGMCC 1.15371</strain>
    </source>
</reference>
<evidence type="ECO:0000256" key="1">
    <source>
        <dbReference type="SAM" id="MobiDB-lite"/>
    </source>
</evidence>
<feature type="compositionally biased region" description="Basic and acidic residues" evidence="1">
    <location>
        <begin position="188"/>
        <end position="200"/>
    </location>
</feature>
<dbReference type="RefSeq" id="WP_188688288.1">
    <property type="nucleotide sequence ID" value="NZ_BMIR01000001.1"/>
</dbReference>
<dbReference type="EMBL" id="BMIR01000001">
    <property type="protein sequence ID" value="GGE28539.1"/>
    <property type="molecule type" value="Genomic_DNA"/>
</dbReference>
<protein>
    <recommendedName>
        <fullName evidence="4">Stage II sporulation protein R</fullName>
    </recommendedName>
</protein>
<dbReference type="NCBIfam" id="TIGR02837">
    <property type="entry name" value="spore_II_R"/>
    <property type="match status" value="1"/>
</dbReference>
<name>A0A8J2YEH8_9BACL</name>